<dbReference type="SUPFAM" id="SSF56112">
    <property type="entry name" value="Protein kinase-like (PK-like)"/>
    <property type="match status" value="1"/>
</dbReference>
<dbReference type="InterPro" id="IPR011009">
    <property type="entry name" value="Kinase-like_dom_sf"/>
</dbReference>
<dbReference type="InterPro" id="IPR016477">
    <property type="entry name" value="Fructo-/Ketosamine-3-kinase"/>
</dbReference>
<keyword evidence="4" id="KW-1185">Reference proteome</keyword>
<evidence type="ECO:0000313" key="3">
    <source>
        <dbReference type="EMBL" id="KAK8061558.1"/>
    </source>
</evidence>
<dbReference type="GeneID" id="92092396"/>
<dbReference type="Gene3D" id="3.90.1200.10">
    <property type="match status" value="1"/>
</dbReference>
<organism evidence="3 4">
    <name type="scientific">Apiospora phragmitis</name>
    <dbReference type="NCBI Taxonomy" id="2905665"/>
    <lineage>
        <taxon>Eukaryota</taxon>
        <taxon>Fungi</taxon>
        <taxon>Dikarya</taxon>
        <taxon>Ascomycota</taxon>
        <taxon>Pezizomycotina</taxon>
        <taxon>Sordariomycetes</taxon>
        <taxon>Xylariomycetidae</taxon>
        <taxon>Amphisphaeriales</taxon>
        <taxon>Apiosporaceae</taxon>
        <taxon>Apiospora</taxon>
    </lineage>
</organism>
<comment type="caution">
    <text evidence="3">The sequence shown here is derived from an EMBL/GenBank/DDBJ whole genome shotgun (WGS) entry which is preliminary data.</text>
</comment>
<feature type="non-terminal residue" evidence="3">
    <location>
        <position position="1"/>
    </location>
</feature>
<dbReference type="Pfam" id="PF03881">
    <property type="entry name" value="Fructosamin_kin"/>
    <property type="match status" value="1"/>
</dbReference>
<comment type="catalytic activity">
    <reaction evidence="2">
        <text>N(6)-D-ribulosyl-L-lysyl-[protein] + ATP = N(6)-(3-O-phospho-D-ribulosyl)-L-lysyl-[protein] + ADP + H(+)</text>
        <dbReference type="Rhea" id="RHEA:48432"/>
        <dbReference type="Rhea" id="RHEA-COMP:12103"/>
        <dbReference type="Rhea" id="RHEA-COMP:12104"/>
        <dbReference type="ChEBI" id="CHEBI:15378"/>
        <dbReference type="ChEBI" id="CHEBI:30616"/>
        <dbReference type="ChEBI" id="CHEBI:90418"/>
        <dbReference type="ChEBI" id="CHEBI:90420"/>
        <dbReference type="ChEBI" id="CHEBI:456216"/>
        <dbReference type="EC" id="2.7.1.172"/>
    </reaction>
    <physiologicalReaction direction="left-to-right" evidence="2">
        <dbReference type="Rhea" id="RHEA:48433"/>
    </physiologicalReaction>
</comment>
<protein>
    <recommendedName>
        <fullName evidence="1">protein-ribulosamine 3-kinase</fullName>
        <ecNumber evidence="1">2.7.1.172</ecNumber>
    </recommendedName>
</protein>
<reference evidence="3 4" key="1">
    <citation type="submission" date="2023-01" db="EMBL/GenBank/DDBJ databases">
        <title>Analysis of 21 Apiospora genomes using comparative genomics revels a genus with tremendous synthesis potential of carbohydrate active enzymes and secondary metabolites.</title>
        <authorList>
            <person name="Sorensen T."/>
        </authorList>
    </citation>
    <scope>NUCLEOTIDE SEQUENCE [LARGE SCALE GENOMIC DNA]</scope>
    <source>
        <strain evidence="3 4">CBS 135458</strain>
    </source>
</reference>
<proteinExistence type="predicted"/>
<gene>
    <name evidence="3" type="ORF">PG994_007924</name>
</gene>
<dbReference type="PANTHER" id="PTHR12149:SF8">
    <property type="entry name" value="PROTEIN-RIBULOSAMINE 3-KINASE"/>
    <property type="match status" value="1"/>
</dbReference>
<evidence type="ECO:0000313" key="4">
    <source>
        <dbReference type="Proteomes" id="UP001480595"/>
    </source>
</evidence>
<dbReference type="PANTHER" id="PTHR12149">
    <property type="entry name" value="FRUCTOSAMINE 3 KINASE-RELATED PROTEIN"/>
    <property type="match status" value="1"/>
</dbReference>
<evidence type="ECO:0000256" key="2">
    <source>
        <dbReference type="ARBA" id="ARBA00048655"/>
    </source>
</evidence>
<sequence length="363" mass="41068">LPSLKGVLAVRASGESAWAKAARVDVEHEDGSTESYFMKVSKGLHGRESLRGDFESTAAIYAITPEFCPKPIALGTLQSDPDSHFYICKFYDLVEKELPAPKAFGSSLAKLHSSHTSPSGQFGFHVVTYNGDLPQDNTWSESWEAFLLNGFQHVLRIREQRGGKCSELDVLLPDFFEKGVPRLLRPLETNGNHIEPSLIHGDLWWCGNAAMVDEDTKEGIIYDPASFWSHNEYELGNWRPECNKFTRKYFNAYHAHCPKSAPEEDYDDRNALYAMRFKLNAATLFPSQSTYLNMLIEEMKRLIAKFPNGYEGNQLRADIMLRQQLNSASFNVNTHKIDGGEQPVSQDHRALPLVDVYTNREVN</sequence>
<name>A0ABR1URK3_9PEZI</name>
<dbReference type="EMBL" id="JAQQWL010000008">
    <property type="protein sequence ID" value="KAK8061558.1"/>
    <property type="molecule type" value="Genomic_DNA"/>
</dbReference>
<dbReference type="RefSeq" id="XP_066714820.1">
    <property type="nucleotide sequence ID" value="XM_066859333.1"/>
</dbReference>
<accession>A0ABR1URK3</accession>
<dbReference type="Proteomes" id="UP001480595">
    <property type="component" value="Unassembled WGS sequence"/>
</dbReference>
<evidence type="ECO:0000256" key="1">
    <source>
        <dbReference type="ARBA" id="ARBA00011961"/>
    </source>
</evidence>
<dbReference type="EC" id="2.7.1.172" evidence="1"/>